<sequence>MQRMDPVSELPFQVGQLVESMTFLQGFRGAWFRCKIKKIESRGGGRKRFCLEYFDFPDEKERWTVLYQKTQSGRAHQGEMRLMVRPHYPPLYKENQMPDLSKISETTLIVNDAWRVDDLVDWWCDNCYWSGRVTQLLEDDKVQVVLLAPPSGEGGSYDGLCTDLRPSLDWSAENGWNVPVPEGNDNEAASPCARLLRPLRQNRENTLLGDPVENCNIGRDPEESNKIGGVSVENNLTRLSESGNSSSLEISSGEPKLETREMLKASCSGKHLRLKDKGTGNLCQQNEVDASPGASKRKRVSKNEQVSPAATPDAINSAIMDLEETVNKVKWLKNVLKFGFGWSNAMKPSWMFIENDKPSRHGCN</sequence>
<comment type="caution">
    <text evidence="3">The sequence shown here is derived from an EMBL/GenBank/DDBJ whole genome shotgun (WGS) entry which is preliminary data.</text>
</comment>
<dbReference type="InterPro" id="IPR014002">
    <property type="entry name" value="Agenet_dom_plant"/>
</dbReference>
<feature type="region of interest" description="Disordered" evidence="1">
    <location>
        <begin position="278"/>
        <end position="309"/>
    </location>
</feature>
<protein>
    <recommendedName>
        <fullName evidence="2">Agenet domain-containing protein</fullName>
    </recommendedName>
</protein>
<reference evidence="3 4" key="1">
    <citation type="submission" date="2021-07" db="EMBL/GenBank/DDBJ databases">
        <title>The Aristolochia fimbriata genome: insights into angiosperm evolution, floral development and chemical biosynthesis.</title>
        <authorList>
            <person name="Jiao Y."/>
        </authorList>
    </citation>
    <scope>NUCLEOTIDE SEQUENCE [LARGE SCALE GENOMIC DNA]</scope>
    <source>
        <strain evidence="3">IBCAS-2021</strain>
        <tissue evidence="3">Leaf</tissue>
    </source>
</reference>
<dbReference type="InterPro" id="IPR008395">
    <property type="entry name" value="Agenet-like_dom"/>
</dbReference>
<evidence type="ECO:0000313" key="3">
    <source>
        <dbReference type="EMBL" id="KAG9451787.1"/>
    </source>
</evidence>
<dbReference type="AlphaFoldDB" id="A0AAV7EVZ0"/>
<feature type="domain" description="Agenet" evidence="2">
    <location>
        <begin position="112"/>
        <end position="172"/>
    </location>
</feature>
<evidence type="ECO:0000259" key="2">
    <source>
        <dbReference type="SMART" id="SM00743"/>
    </source>
</evidence>
<dbReference type="EMBL" id="JAINDJ010000003">
    <property type="protein sequence ID" value="KAG9451787.1"/>
    <property type="molecule type" value="Genomic_DNA"/>
</dbReference>
<organism evidence="3 4">
    <name type="scientific">Aristolochia fimbriata</name>
    <name type="common">White veined hardy Dutchman's pipe vine</name>
    <dbReference type="NCBI Taxonomy" id="158543"/>
    <lineage>
        <taxon>Eukaryota</taxon>
        <taxon>Viridiplantae</taxon>
        <taxon>Streptophyta</taxon>
        <taxon>Embryophyta</taxon>
        <taxon>Tracheophyta</taxon>
        <taxon>Spermatophyta</taxon>
        <taxon>Magnoliopsida</taxon>
        <taxon>Magnoliidae</taxon>
        <taxon>Piperales</taxon>
        <taxon>Aristolochiaceae</taxon>
        <taxon>Aristolochia</taxon>
    </lineage>
</organism>
<dbReference type="Pfam" id="PF05641">
    <property type="entry name" value="Agenet"/>
    <property type="match status" value="1"/>
</dbReference>
<keyword evidence="4" id="KW-1185">Reference proteome</keyword>
<proteinExistence type="predicted"/>
<dbReference type="PANTHER" id="PTHR36805:SF7">
    <property type="entry name" value="AGENET DOMAIN-CONTAINING PROTEIN"/>
    <property type="match status" value="1"/>
</dbReference>
<gene>
    <name evidence="3" type="ORF">H6P81_004691</name>
</gene>
<name>A0AAV7EVZ0_ARIFI</name>
<dbReference type="SMART" id="SM00743">
    <property type="entry name" value="Agenet"/>
    <property type="match status" value="1"/>
</dbReference>
<evidence type="ECO:0000256" key="1">
    <source>
        <dbReference type="SAM" id="MobiDB-lite"/>
    </source>
</evidence>
<accession>A0AAV7EVZ0</accession>
<dbReference type="PANTHER" id="PTHR36805">
    <property type="entry name" value="AGENET DOMAIN-CONTAINING PROTEIN"/>
    <property type="match status" value="1"/>
</dbReference>
<evidence type="ECO:0000313" key="4">
    <source>
        <dbReference type="Proteomes" id="UP000825729"/>
    </source>
</evidence>
<dbReference type="Proteomes" id="UP000825729">
    <property type="component" value="Unassembled WGS sequence"/>
</dbReference>